<name>A0A843UD86_COLES</name>
<gene>
    <name evidence="1" type="ORF">Taro_016182</name>
</gene>
<dbReference type="PANTHER" id="PTHR33223:SF10">
    <property type="entry name" value="AMINOTRANSFERASE-LIKE PLANT MOBILE DOMAIN-CONTAINING PROTEIN"/>
    <property type="match status" value="1"/>
</dbReference>
<evidence type="ECO:0000313" key="2">
    <source>
        <dbReference type="Proteomes" id="UP000652761"/>
    </source>
</evidence>
<proteinExistence type="predicted"/>
<keyword evidence="2" id="KW-1185">Reference proteome</keyword>
<dbReference type="OrthoDB" id="784947at2759"/>
<evidence type="ECO:0008006" key="3">
    <source>
        <dbReference type="Google" id="ProtNLM"/>
    </source>
</evidence>
<dbReference type="EMBL" id="NMUH01000711">
    <property type="protein sequence ID" value="MQL83682.1"/>
    <property type="molecule type" value="Genomic_DNA"/>
</dbReference>
<reference evidence="1" key="1">
    <citation type="submission" date="2017-07" db="EMBL/GenBank/DDBJ databases">
        <title>Taro Niue Genome Assembly and Annotation.</title>
        <authorList>
            <person name="Atibalentja N."/>
            <person name="Keating K."/>
            <person name="Fields C.J."/>
        </authorList>
    </citation>
    <scope>NUCLEOTIDE SEQUENCE</scope>
    <source>
        <strain evidence="1">Niue_2</strain>
        <tissue evidence="1">Leaf</tissue>
    </source>
</reference>
<comment type="caution">
    <text evidence="1">The sequence shown here is derived from an EMBL/GenBank/DDBJ whole genome shotgun (WGS) entry which is preliminary data.</text>
</comment>
<evidence type="ECO:0000313" key="1">
    <source>
        <dbReference type="EMBL" id="MQL83682.1"/>
    </source>
</evidence>
<dbReference type="AlphaFoldDB" id="A0A843UD86"/>
<sequence>MVDYDLDFHSPFAAEIPGVSPKLSLPSITPYDGTTDPRDHIHGFESHMVFHGASDAVKCRTFPATLKETVRAWFETLPAGSITSFPQLKKSFHDNFLGGRRYLTFHLTPKSNR</sequence>
<organism evidence="1 2">
    <name type="scientific">Colocasia esculenta</name>
    <name type="common">Wild taro</name>
    <name type="synonym">Arum esculentum</name>
    <dbReference type="NCBI Taxonomy" id="4460"/>
    <lineage>
        <taxon>Eukaryota</taxon>
        <taxon>Viridiplantae</taxon>
        <taxon>Streptophyta</taxon>
        <taxon>Embryophyta</taxon>
        <taxon>Tracheophyta</taxon>
        <taxon>Spermatophyta</taxon>
        <taxon>Magnoliopsida</taxon>
        <taxon>Liliopsida</taxon>
        <taxon>Araceae</taxon>
        <taxon>Aroideae</taxon>
        <taxon>Colocasieae</taxon>
        <taxon>Colocasia</taxon>
    </lineage>
</organism>
<accession>A0A843UD86</accession>
<dbReference type="PANTHER" id="PTHR33223">
    <property type="entry name" value="CCHC-TYPE DOMAIN-CONTAINING PROTEIN"/>
    <property type="match status" value="1"/>
</dbReference>
<protein>
    <recommendedName>
        <fullName evidence="3">Retrotransposon gag domain-containing protein</fullName>
    </recommendedName>
</protein>
<dbReference type="Proteomes" id="UP000652761">
    <property type="component" value="Unassembled WGS sequence"/>
</dbReference>